<feature type="region of interest" description="Disordered" evidence="1">
    <location>
        <begin position="27"/>
        <end position="61"/>
    </location>
</feature>
<feature type="chain" id="PRO_5026710949" evidence="2">
    <location>
        <begin position="25"/>
        <end position="229"/>
    </location>
</feature>
<name>A0A6J4NIR4_9BURK</name>
<evidence type="ECO:0000256" key="1">
    <source>
        <dbReference type="SAM" id="MobiDB-lite"/>
    </source>
</evidence>
<evidence type="ECO:0000256" key="2">
    <source>
        <dbReference type="SAM" id="SignalP"/>
    </source>
</evidence>
<reference evidence="3" key="1">
    <citation type="submission" date="2020-02" db="EMBL/GenBank/DDBJ databases">
        <authorList>
            <person name="Meier V. D."/>
        </authorList>
    </citation>
    <scope>NUCLEOTIDE SEQUENCE</scope>
    <source>
        <strain evidence="3">AVDCRST_MAG51</strain>
    </source>
</reference>
<feature type="compositionally biased region" description="Low complexity" evidence="1">
    <location>
        <begin position="186"/>
        <end position="229"/>
    </location>
</feature>
<proteinExistence type="predicted"/>
<protein>
    <submittedName>
        <fullName evidence="3">Uncharacterized protein</fullName>
    </submittedName>
</protein>
<accession>A0A6J4NIR4</accession>
<organism evidence="3">
    <name type="scientific">uncultured Ramlibacter sp</name>
    <dbReference type="NCBI Taxonomy" id="260755"/>
    <lineage>
        <taxon>Bacteria</taxon>
        <taxon>Pseudomonadati</taxon>
        <taxon>Pseudomonadota</taxon>
        <taxon>Betaproteobacteria</taxon>
        <taxon>Burkholderiales</taxon>
        <taxon>Comamonadaceae</taxon>
        <taxon>Ramlibacter</taxon>
        <taxon>environmental samples</taxon>
    </lineage>
</organism>
<feature type="signal peptide" evidence="2">
    <location>
        <begin position="1"/>
        <end position="24"/>
    </location>
</feature>
<feature type="compositionally biased region" description="Low complexity" evidence="1">
    <location>
        <begin position="27"/>
        <end position="44"/>
    </location>
</feature>
<feature type="region of interest" description="Disordered" evidence="1">
    <location>
        <begin position="175"/>
        <end position="229"/>
    </location>
</feature>
<sequence>MQASPLKAFAAALTVALGAAPALAQTTTTPAEKKAAVPAAKPAASGNRLARSAQKAVEEATPIDDDPSIQLSATDLEVAKQVFIGDIPCELGASVKVTAARRSGLFVVSTKGFRFLMHPVESRTGAIRLEDGKRGAMWLQLGNKSMLMSQKLGRRLADECQSPQQVTFAEELKRNPRPSILDKPADAAVPPAAAAPTDTAPAAAAPEAAPSTTPAVPAAAPGAAPSTNN</sequence>
<keyword evidence="2" id="KW-0732">Signal</keyword>
<dbReference type="AlphaFoldDB" id="A0A6J4NIR4"/>
<dbReference type="EMBL" id="CADCUX010000024">
    <property type="protein sequence ID" value="CAA9385685.1"/>
    <property type="molecule type" value="Genomic_DNA"/>
</dbReference>
<gene>
    <name evidence="3" type="ORF">AVDCRST_MAG51-73</name>
</gene>
<evidence type="ECO:0000313" key="3">
    <source>
        <dbReference type="EMBL" id="CAA9385685.1"/>
    </source>
</evidence>